<name>A0A0T6B3L0_9SCAR</name>
<comment type="caution">
    <text evidence="1">The sequence shown here is derived from an EMBL/GenBank/DDBJ whole genome shotgun (WGS) entry which is preliminary data.</text>
</comment>
<dbReference type="EMBL" id="LJIG01016064">
    <property type="protein sequence ID" value="KRT81723.1"/>
    <property type="molecule type" value="Genomic_DNA"/>
</dbReference>
<keyword evidence="2" id="KW-1185">Reference proteome</keyword>
<gene>
    <name evidence="1" type="ORF">AMK59_6261</name>
</gene>
<protein>
    <submittedName>
        <fullName evidence="1">Uncharacterized protein</fullName>
    </submittedName>
</protein>
<evidence type="ECO:0000313" key="1">
    <source>
        <dbReference type="EMBL" id="KRT81723.1"/>
    </source>
</evidence>
<reference evidence="1 2" key="1">
    <citation type="submission" date="2015-09" db="EMBL/GenBank/DDBJ databases">
        <title>Draft genome of the scarab beetle Oryctes borbonicus.</title>
        <authorList>
            <person name="Meyer J.M."/>
            <person name="Markov G.V."/>
            <person name="Baskaran P."/>
            <person name="Herrmann M."/>
            <person name="Sommer R.J."/>
            <person name="Roedelsperger C."/>
        </authorList>
    </citation>
    <scope>NUCLEOTIDE SEQUENCE [LARGE SCALE GENOMIC DNA]</scope>
    <source>
        <strain evidence="1">OB123</strain>
        <tissue evidence="1">Whole animal</tissue>
    </source>
</reference>
<sequence>MKMDLKEKSSQNDSLTEGQKLRIKKGKERALMIRQSRLTAHPYNNGDVVSIDKTIIKIGSTNYKDTGGGFLLEENSEKLEELVIIITTFIFQLYNTFLDNSSRRTSSDYRAR</sequence>
<dbReference type="Proteomes" id="UP000051574">
    <property type="component" value="Unassembled WGS sequence"/>
</dbReference>
<proteinExistence type="predicted"/>
<accession>A0A0T6B3L0</accession>
<dbReference type="OrthoDB" id="68328at2759"/>
<evidence type="ECO:0000313" key="2">
    <source>
        <dbReference type="Proteomes" id="UP000051574"/>
    </source>
</evidence>
<organism evidence="1 2">
    <name type="scientific">Oryctes borbonicus</name>
    <dbReference type="NCBI Taxonomy" id="1629725"/>
    <lineage>
        <taxon>Eukaryota</taxon>
        <taxon>Metazoa</taxon>
        <taxon>Ecdysozoa</taxon>
        <taxon>Arthropoda</taxon>
        <taxon>Hexapoda</taxon>
        <taxon>Insecta</taxon>
        <taxon>Pterygota</taxon>
        <taxon>Neoptera</taxon>
        <taxon>Endopterygota</taxon>
        <taxon>Coleoptera</taxon>
        <taxon>Polyphaga</taxon>
        <taxon>Scarabaeiformia</taxon>
        <taxon>Scarabaeidae</taxon>
        <taxon>Dynastinae</taxon>
        <taxon>Oryctes</taxon>
    </lineage>
</organism>
<dbReference type="AlphaFoldDB" id="A0A0T6B3L0"/>